<evidence type="ECO:0000313" key="3">
    <source>
        <dbReference type="Proteomes" id="UP000308705"/>
    </source>
</evidence>
<dbReference type="OrthoDB" id="3519688at2"/>
<dbReference type="Proteomes" id="UP000308705">
    <property type="component" value="Unassembled WGS sequence"/>
</dbReference>
<dbReference type="RefSeq" id="WP_137247408.1">
    <property type="nucleotide sequence ID" value="NZ_SZQA01000011.1"/>
</dbReference>
<dbReference type="EMBL" id="SZQA01000011">
    <property type="protein sequence ID" value="TKK88313.1"/>
    <property type="molecule type" value="Genomic_DNA"/>
</dbReference>
<keyword evidence="3" id="KW-1185">Reference proteome</keyword>
<proteinExistence type="predicted"/>
<evidence type="ECO:0000313" key="2">
    <source>
        <dbReference type="EMBL" id="TKK88313.1"/>
    </source>
</evidence>
<feature type="region of interest" description="Disordered" evidence="1">
    <location>
        <begin position="289"/>
        <end position="313"/>
    </location>
</feature>
<dbReference type="AlphaFoldDB" id="A0A4V5UZE0"/>
<evidence type="ECO:0000256" key="1">
    <source>
        <dbReference type="SAM" id="MobiDB-lite"/>
    </source>
</evidence>
<protein>
    <submittedName>
        <fullName evidence="2">Uncharacterized protein</fullName>
    </submittedName>
</protein>
<name>A0A4V5UZE0_9ACTN</name>
<sequence length="313" mass="34979">MSPWNEILSQGLLRDLADPSPYDGTAWSERWIAGALLSGRKPFGRFTLPLDEAQAWCIRARRVGLEYHRERVDGNALHITAGREETYGELFELDALVAYYRDVLPPEAAETAAWGLLSHRKESPANHTFAGMDAFTELPRAVRGLTLGYPPLATARRILLESGGENEIEFPDVPLDTGRPEVVPIDEVPVCDHDHPVPRFENHDDLVKACEPLTDLVSYYWQLDRELSMFAPRISGVYLADYPEALIAAFEAHARAASTDRYPRAEAVFSHMCCVLRHLGREPADLLRGLRPPSLRAPGPGPLDHRRGRRSGS</sequence>
<organism evidence="2 3">
    <name type="scientific">Herbidospora galbida</name>
    <dbReference type="NCBI Taxonomy" id="2575442"/>
    <lineage>
        <taxon>Bacteria</taxon>
        <taxon>Bacillati</taxon>
        <taxon>Actinomycetota</taxon>
        <taxon>Actinomycetes</taxon>
        <taxon>Streptosporangiales</taxon>
        <taxon>Streptosporangiaceae</taxon>
        <taxon>Herbidospora</taxon>
    </lineage>
</organism>
<reference evidence="2 3" key="1">
    <citation type="submission" date="2019-04" db="EMBL/GenBank/DDBJ databases">
        <title>Herbidospora sp. NEAU-GS14.nov., a novel actinomycete isolated from soil.</title>
        <authorList>
            <person name="Han L."/>
        </authorList>
    </citation>
    <scope>NUCLEOTIDE SEQUENCE [LARGE SCALE GENOMIC DNA]</scope>
    <source>
        <strain evidence="2 3">NEAU-GS14</strain>
    </source>
</reference>
<gene>
    <name evidence="2" type="ORF">FDA94_13465</name>
</gene>
<accession>A0A4V5UZE0</accession>
<comment type="caution">
    <text evidence="2">The sequence shown here is derived from an EMBL/GenBank/DDBJ whole genome shotgun (WGS) entry which is preliminary data.</text>
</comment>